<evidence type="ECO:0000313" key="1">
    <source>
        <dbReference type="EMBL" id="MDA3630322.1"/>
    </source>
</evidence>
<dbReference type="GO" id="GO:0016787">
    <property type="term" value="F:hydrolase activity"/>
    <property type="evidence" value="ECO:0007669"/>
    <property type="project" value="UniProtKB-KW"/>
</dbReference>
<gene>
    <name evidence="1" type="ORF">OU415_33185</name>
</gene>
<dbReference type="Gene3D" id="3.40.50.1000">
    <property type="entry name" value="HAD superfamily/HAD-like"/>
    <property type="match status" value="1"/>
</dbReference>
<organism evidence="1 2">
    <name type="scientific">Saccharopolyspora oryzae</name>
    <dbReference type="NCBI Taxonomy" id="2997343"/>
    <lineage>
        <taxon>Bacteria</taxon>
        <taxon>Bacillati</taxon>
        <taxon>Actinomycetota</taxon>
        <taxon>Actinomycetes</taxon>
        <taxon>Pseudonocardiales</taxon>
        <taxon>Pseudonocardiaceae</taxon>
        <taxon>Saccharopolyspora</taxon>
    </lineage>
</organism>
<reference evidence="1 2" key="1">
    <citation type="submission" date="2022-11" db="EMBL/GenBank/DDBJ databases">
        <title>Draft genome sequence of Saccharopolyspora sp. WRP15-2 isolated from rhizosphere soils of wild rice in Thailand.</title>
        <authorList>
            <person name="Duangmal K."/>
            <person name="Kammanee S."/>
            <person name="Muangham S."/>
        </authorList>
    </citation>
    <scope>NUCLEOTIDE SEQUENCE [LARGE SCALE GENOMIC DNA]</scope>
    <source>
        <strain evidence="1 2">WRP15-2</strain>
    </source>
</reference>
<keyword evidence="2" id="KW-1185">Reference proteome</keyword>
<dbReference type="InterPro" id="IPR006439">
    <property type="entry name" value="HAD-SF_hydro_IA"/>
</dbReference>
<protein>
    <submittedName>
        <fullName evidence="1">HAD-IA family hydrolase</fullName>
    </submittedName>
</protein>
<dbReference type="RefSeq" id="WP_270953482.1">
    <property type="nucleotide sequence ID" value="NZ_JAQGLA010000095.1"/>
</dbReference>
<dbReference type="PANTHER" id="PTHR47829:SF1">
    <property type="entry name" value="HAD FAMILY PHOSPHATASE"/>
    <property type="match status" value="1"/>
</dbReference>
<proteinExistence type="predicted"/>
<accession>A0ABT4V8M8</accession>
<dbReference type="SUPFAM" id="SSF56784">
    <property type="entry name" value="HAD-like"/>
    <property type="match status" value="1"/>
</dbReference>
<dbReference type="Proteomes" id="UP001210380">
    <property type="component" value="Unassembled WGS sequence"/>
</dbReference>
<sequence length="141" mass="15229">MELTGLLLDYAGVLDDPGRDSADVPPLLEVARHARRSGIRTAVVSNASGLPDPRVADDFDAIVLSGAVEVAKPSREIYLLTARRLELEPQQCVFVDDLHRNVVGAVEAGMVGVHHRDVESTLEELTVLLGLEMPPDLAISR</sequence>
<dbReference type="Pfam" id="PF00702">
    <property type="entry name" value="Hydrolase"/>
    <property type="match status" value="1"/>
</dbReference>
<dbReference type="InterPro" id="IPR023214">
    <property type="entry name" value="HAD_sf"/>
</dbReference>
<dbReference type="InterPro" id="IPR052898">
    <property type="entry name" value="ACAD10-like"/>
</dbReference>
<dbReference type="InterPro" id="IPR036412">
    <property type="entry name" value="HAD-like_sf"/>
</dbReference>
<dbReference type="PANTHER" id="PTHR47829">
    <property type="entry name" value="HYDROLASE, PUTATIVE (AFU_ORTHOLOGUE AFUA_1G12880)-RELATED"/>
    <property type="match status" value="1"/>
</dbReference>
<comment type="caution">
    <text evidence="1">The sequence shown here is derived from an EMBL/GenBank/DDBJ whole genome shotgun (WGS) entry which is preliminary data.</text>
</comment>
<dbReference type="EMBL" id="JAQGLA010000095">
    <property type="protein sequence ID" value="MDA3630322.1"/>
    <property type="molecule type" value="Genomic_DNA"/>
</dbReference>
<keyword evidence="1" id="KW-0378">Hydrolase</keyword>
<name>A0ABT4V8M8_9PSEU</name>
<dbReference type="NCBIfam" id="TIGR01509">
    <property type="entry name" value="HAD-SF-IA-v3"/>
    <property type="match status" value="1"/>
</dbReference>
<evidence type="ECO:0000313" key="2">
    <source>
        <dbReference type="Proteomes" id="UP001210380"/>
    </source>
</evidence>